<evidence type="ECO:0000313" key="5">
    <source>
        <dbReference type="EMBL" id="QCU91175.1"/>
    </source>
</evidence>
<dbReference type="EMBL" id="CP040602">
    <property type="protein sequence ID" value="QCU91175.1"/>
    <property type="molecule type" value="Genomic_DNA"/>
</dbReference>
<comment type="similarity">
    <text evidence="1">Belongs to the transcriptional regulatory Fis family.</text>
</comment>
<evidence type="ECO:0000256" key="3">
    <source>
        <dbReference type="ARBA" id="ARBA00029540"/>
    </source>
</evidence>
<protein>
    <recommendedName>
        <fullName evidence="3">Putative Fis-like DNA-binding protein</fullName>
    </recommendedName>
</protein>
<gene>
    <name evidence="5" type="ORF">FE785_08935</name>
</gene>
<dbReference type="PRINTS" id="PR01590">
    <property type="entry name" value="HTHFIS"/>
</dbReference>
<dbReference type="KEGG" id="thig:FE785_08935"/>
<dbReference type="InterPro" id="IPR005412">
    <property type="entry name" value="Fis_DNA-bd"/>
</dbReference>
<reference evidence="5 6" key="1">
    <citation type="submission" date="2019-05" db="EMBL/GenBank/DDBJ databases">
        <title>Thiomicrorhabdus sediminis sp. nov, a novel sulfur-oxidizing bacterium isolated from coastal sediment.</title>
        <authorList>
            <person name="Liu X."/>
        </authorList>
    </citation>
    <scope>NUCLEOTIDE SEQUENCE [LARGE SCALE GENOMIC DNA]</scope>
    <source>
        <strain evidence="5 6">G1</strain>
    </source>
</reference>
<evidence type="ECO:0000313" key="6">
    <source>
        <dbReference type="Proteomes" id="UP000304864"/>
    </source>
</evidence>
<feature type="domain" description="DNA binding HTH" evidence="4">
    <location>
        <begin position="23"/>
        <end position="62"/>
    </location>
</feature>
<dbReference type="InterPro" id="IPR002197">
    <property type="entry name" value="HTH_Fis"/>
</dbReference>
<dbReference type="InterPro" id="IPR050207">
    <property type="entry name" value="Trans_regulatory_Fis"/>
</dbReference>
<organism evidence="5 6">
    <name type="scientific">Thiomicrorhabdus sediminis</name>
    <dbReference type="NCBI Taxonomy" id="2580412"/>
    <lineage>
        <taxon>Bacteria</taxon>
        <taxon>Pseudomonadati</taxon>
        <taxon>Pseudomonadota</taxon>
        <taxon>Gammaproteobacteria</taxon>
        <taxon>Thiotrichales</taxon>
        <taxon>Piscirickettsiaceae</taxon>
        <taxon>Thiomicrorhabdus</taxon>
    </lineage>
</organism>
<evidence type="ECO:0000259" key="4">
    <source>
        <dbReference type="Pfam" id="PF02954"/>
    </source>
</evidence>
<dbReference type="GO" id="GO:0043565">
    <property type="term" value="F:sequence-specific DNA binding"/>
    <property type="evidence" value="ECO:0007669"/>
    <property type="project" value="InterPro"/>
</dbReference>
<name>A0A4P9K7T7_9GAMM</name>
<keyword evidence="6" id="KW-1185">Reference proteome</keyword>
<dbReference type="Proteomes" id="UP000304864">
    <property type="component" value="Chromosome"/>
</dbReference>
<evidence type="ECO:0000256" key="1">
    <source>
        <dbReference type="ARBA" id="ARBA00008559"/>
    </source>
</evidence>
<dbReference type="PANTHER" id="PTHR47918:SF1">
    <property type="entry name" value="DNA-BINDING PROTEIN FIS"/>
    <property type="match status" value="1"/>
</dbReference>
<keyword evidence="2" id="KW-0238">DNA-binding</keyword>
<sequence>MLQGYFATLDDESVTDVYDMVIQQVEKPLIEFVLQQTAFNQSQAANILGMNRNTLKKKMQRYQIENA</sequence>
<dbReference type="PIRSF" id="PIRSF002097">
    <property type="entry name" value="DNA-binding_Fis"/>
    <property type="match status" value="1"/>
</dbReference>
<dbReference type="Pfam" id="PF02954">
    <property type="entry name" value="HTH_8"/>
    <property type="match status" value="1"/>
</dbReference>
<dbReference type="OrthoDB" id="9802388at2"/>
<evidence type="ECO:0000256" key="2">
    <source>
        <dbReference type="ARBA" id="ARBA00023125"/>
    </source>
</evidence>
<dbReference type="SUPFAM" id="SSF46689">
    <property type="entry name" value="Homeodomain-like"/>
    <property type="match status" value="1"/>
</dbReference>
<dbReference type="GO" id="GO:0006355">
    <property type="term" value="P:regulation of DNA-templated transcription"/>
    <property type="evidence" value="ECO:0007669"/>
    <property type="project" value="InterPro"/>
</dbReference>
<dbReference type="PANTHER" id="PTHR47918">
    <property type="entry name" value="DNA-BINDING PROTEIN FIS"/>
    <property type="match status" value="1"/>
</dbReference>
<proteinExistence type="inferred from homology"/>
<dbReference type="InterPro" id="IPR009057">
    <property type="entry name" value="Homeodomain-like_sf"/>
</dbReference>
<accession>A0A4P9K7T7</accession>
<dbReference type="AlphaFoldDB" id="A0A4P9K7T7"/>
<dbReference type="Gene3D" id="1.10.10.60">
    <property type="entry name" value="Homeodomain-like"/>
    <property type="match status" value="1"/>
</dbReference>